<reference evidence="11" key="1">
    <citation type="journal article" date="2020" name="Fungal Divers.">
        <title>Resolving the Mortierellaceae phylogeny through synthesis of multi-gene phylogenetics and phylogenomics.</title>
        <authorList>
            <person name="Vandepol N."/>
            <person name="Liber J."/>
            <person name="Desiro A."/>
            <person name="Na H."/>
            <person name="Kennedy M."/>
            <person name="Barry K."/>
            <person name="Grigoriev I.V."/>
            <person name="Miller A.N."/>
            <person name="O'Donnell K."/>
            <person name="Stajich J.E."/>
            <person name="Bonito G."/>
        </authorList>
    </citation>
    <scope>NUCLEOTIDE SEQUENCE</scope>
    <source>
        <strain evidence="11">KOD1015</strain>
    </source>
</reference>
<feature type="region of interest" description="Disordered" evidence="9">
    <location>
        <begin position="1"/>
        <end position="108"/>
    </location>
</feature>
<feature type="domain" description="C2H2-type" evidence="10">
    <location>
        <begin position="198"/>
        <end position="225"/>
    </location>
</feature>
<evidence type="ECO:0000313" key="12">
    <source>
        <dbReference type="Proteomes" id="UP000780801"/>
    </source>
</evidence>
<dbReference type="PROSITE" id="PS00028">
    <property type="entry name" value="ZINC_FINGER_C2H2_1"/>
    <property type="match status" value="3"/>
</dbReference>
<dbReference type="SUPFAM" id="SSF57667">
    <property type="entry name" value="beta-beta-alpha zinc fingers"/>
    <property type="match status" value="2"/>
</dbReference>
<dbReference type="GO" id="GO:0005654">
    <property type="term" value="C:nucleoplasm"/>
    <property type="evidence" value="ECO:0007669"/>
    <property type="project" value="TreeGrafter"/>
</dbReference>
<evidence type="ECO:0000256" key="6">
    <source>
        <dbReference type="ARBA" id="ARBA00023163"/>
    </source>
</evidence>
<dbReference type="InterPro" id="IPR036236">
    <property type="entry name" value="Znf_C2H2_sf"/>
</dbReference>
<keyword evidence="6" id="KW-0804">Transcription</keyword>
<dbReference type="InterPro" id="IPR013087">
    <property type="entry name" value="Znf_C2H2_type"/>
</dbReference>
<accession>A0A9P6FXM8</accession>
<feature type="compositionally biased region" description="Polar residues" evidence="9">
    <location>
        <begin position="274"/>
        <end position="289"/>
    </location>
</feature>
<keyword evidence="5" id="KW-0805">Transcription regulation</keyword>
<sequence>MTCEAGSFQSHPPEQDSKSSGTKKKTGKKSTALASSGNDTSEQLEIRFVMADKDGLQQEKDKARNPTPATTTGAHTATGPGLKTGPTGSISTSNSNSTPQTSDPSHCTSEELTMIDQDTAGSSPVPDFEKNADGKYRCSWPRCGKEFTVASRLTTHFRIHSGKPPYLCGYKDCQKAFHTSSSLSHHRVVHTDQGLRPYVCRHNRCGATYTQLARLITHQRTTHSGMILFIPQESPSSSTTIPATSSSSSSSSSSSASSSVPNPNPSTASLPGTIPNTATVAGANPTNGASDPATATEGMPTQARPTPASPARKEQTSSAKPKNDGGSSPPITHPTPPQQTNSTPPTAQTSAAYAKEPSPFQHQRPGQTTAGVSAMTSENPNGPLTPSLSKHREGHESVNHLDNGNRGGKENGEEEESEEMRQKKEAALAMTSLHEVTLHSRPSTAFDAPPSAAAATGTSQYRPHPPPPQPLPSSATSAQPEPPSHDSSLPSRYPPYDYHPQLPAPPAPPGQHSYHTDYLAENSNSRYHRHGPPPPVILPGTAPQQSPHPPPPAGPPPPYPARPSAGYWDSGAERDKHVQEYGWEPDRDRHYPSSMPTPSQTQTQSQRPFMNEGRYFGSDPPTNGPPHAPLHHTKPLQGQNSGSHNPYHGYD</sequence>
<dbReference type="Pfam" id="PF00096">
    <property type="entry name" value="zf-C2H2"/>
    <property type="match status" value="1"/>
</dbReference>
<name>A0A9P6FXM8_9FUNG</name>
<protein>
    <recommendedName>
        <fullName evidence="10">C2H2-type domain-containing protein</fullName>
    </recommendedName>
</protein>
<keyword evidence="4" id="KW-0862">Zinc</keyword>
<keyword evidence="2" id="KW-0479">Metal-binding</keyword>
<dbReference type="PANTHER" id="PTHR24399">
    <property type="entry name" value="ZINC FINGER AND BTB DOMAIN-CONTAINING"/>
    <property type="match status" value="1"/>
</dbReference>
<dbReference type="GO" id="GO:0000978">
    <property type="term" value="F:RNA polymerase II cis-regulatory region sequence-specific DNA binding"/>
    <property type="evidence" value="ECO:0007669"/>
    <property type="project" value="TreeGrafter"/>
</dbReference>
<feature type="compositionally biased region" description="Polar residues" evidence="9">
    <location>
        <begin position="360"/>
        <end position="388"/>
    </location>
</feature>
<comment type="caution">
    <text evidence="11">The sequence shown here is derived from an EMBL/GenBank/DDBJ whole genome shotgun (WGS) entry which is preliminary data.</text>
</comment>
<keyword evidence="8" id="KW-0863">Zinc-finger</keyword>
<feature type="compositionally biased region" description="Low complexity" evidence="9">
    <location>
        <begin position="338"/>
        <end position="352"/>
    </location>
</feature>
<dbReference type="PANTHER" id="PTHR24399:SF70">
    <property type="entry name" value="C2H2-TYPE DOMAIN-CONTAINING PROTEIN"/>
    <property type="match status" value="1"/>
</dbReference>
<evidence type="ECO:0000256" key="7">
    <source>
        <dbReference type="ARBA" id="ARBA00023242"/>
    </source>
</evidence>
<dbReference type="OrthoDB" id="654211at2759"/>
<evidence type="ECO:0000259" key="10">
    <source>
        <dbReference type="PROSITE" id="PS50157"/>
    </source>
</evidence>
<feature type="compositionally biased region" description="Low complexity" evidence="9">
    <location>
        <begin position="592"/>
        <end position="608"/>
    </location>
</feature>
<feature type="compositionally biased region" description="Low complexity" evidence="9">
    <location>
        <begin position="66"/>
        <end position="105"/>
    </location>
</feature>
<dbReference type="GO" id="GO:0008270">
    <property type="term" value="F:zinc ion binding"/>
    <property type="evidence" value="ECO:0007669"/>
    <property type="project" value="UniProtKB-KW"/>
</dbReference>
<evidence type="ECO:0000256" key="1">
    <source>
        <dbReference type="ARBA" id="ARBA00004123"/>
    </source>
</evidence>
<feature type="compositionally biased region" description="Low complexity" evidence="9">
    <location>
        <begin position="234"/>
        <end position="269"/>
    </location>
</feature>
<evidence type="ECO:0000313" key="11">
    <source>
        <dbReference type="EMBL" id="KAF9582575.1"/>
    </source>
</evidence>
<gene>
    <name evidence="11" type="ORF">BGW38_000041</name>
</gene>
<organism evidence="11 12">
    <name type="scientific">Lunasporangiospora selenospora</name>
    <dbReference type="NCBI Taxonomy" id="979761"/>
    <lineage>
        <taxon>Eukaryota</taxon>
        <taxon>Fungi</taxon>
        <taxon>Fungi incertae sedis</taxon>
        <taxon>Mucoromycota</taxon>
        <taxon>Mortierellomycotina</taxon>
        <taxon>Mortierellomycetes</taxon>
        <taxon>Mortierellales</taxon>
        <taxon>Mortierellaceae</taxon>
        <taxon>Lunasporangiospora</taxon>
    </lineage>
</organism>
<dbReference type="SMART" id="SM00355">
    <property type="entry name" value="ZnF_C2H2"/>
    <property type="match status" value="3"/>
</dbReference>
<feature type="compositionally biased region" description="Low complexity" evidence="9">
    <location>
        <begin position="442"/>
        <end position="459"/>
    </location>
</feature>
<feature type="domain" description="C2H2-type" evidence="10">
    <location>
        <begin position="136"/>
        <end position="165"/>
    </location>
</feature>
<evidence type="ECO:0000256" key="2">
    <source>
        <dbReference type="ARBA" id="ARBA00022723"/>
    </source>
</evidence>
<evidence type="ECO:0000256" key="4">
    <source>
        <dbReference type="ARBA" id="ARBA00022833"/>
    </source>
</evidence>
<dbReference type="EMBL" id="JAABOA010001001">
    <property type="protein sequence ID" value="KAF9582575.1"/>
    <property type="molecule type" value="Genomic_DNA"/>
</dbReference>
<evidence type="ECO:0000256" key="9">
    <source>
        <dbReference type="SAM" id="MobiDB-lite"/>
    </source>
</evidence>
<keyword evidence="12" id="KW-1185">Reference proteome</keyword>
<dbReference type="PROSITE" id="PS50157">
    <property type="entry name" value="ZINC_FINGER_C2H2_2"/>
    <property type="match status" value="3"/>
</dbReference>
<feature type="domain" description="C2H2-type" evidence="10">
    <location>
        <begin position="166"/>
        <end position="195"/>
    </location>
</feature>
<dbReference type="GO" id="GO:0001227">
    <property type="term" value="F:DNA-binding transcription repressor activity, RNA polymerase II-specific"/>
    <property type="evidence" value="ECO:0007669"/>
    <property type="project" value="TreeGrafter"/>
</dbReference>
<proteinExistence type="predicted"/>
<feature type="compositionally biased region" description="Basic and acidic residues" evidence="9">
    <location>
        <begin position="571"/>
        <end position="591"/>
    </location>
</feature>
<feature type="region of interest" description="Disordered" evidence="9">
    <location>
        <begin position="232"/>
        <end position="651"/>
    </location>
</feature>
<feature type="compositionally biased region" description="Basic and acidic residues" evidence="9">
    <location>
        <begin position="50"/>
        <end position="64"/>
    </location>
</feature>
<evidence type="ECO:0000256" key="5">
    <source>
        <dbReference type="ARBA" id="ARBA00023015"/>
    </source>
</evidence>
<dbReference type="Gene3D" id="3.30.160.60">
    <property type="entry name" value="Classic Zinc Finger"/>
    <property type="match status" value="3"/>
</dbReference>
<feature type="compositionally biased region" description="Basic and acidic residues" evidence="9">
    <location>
        <begin position="390"/>
        <end position="399"/>
    </location>
</feature>
<dbReference type="Proteomes" id="UP000780801">
    <property type="component" value="Unassembled WGS sequence"/>
</dbReference>
<comment type="subcellular location">
    <subcellularLocation>
        <location evidence="1">Nucleus</location>
    </subcellularLocation>
</comment>
<feature type="compositionally biased region" description="Pro residues" evidence="9">
    <location>
        <begin position="546"/>
        <end position="561"/>
    </location>
</feature>
<evidence type="ECO:0000256" key="8">
    <source>
        <dbReference type="PROSITE-ProRule" id="PRU00042"/>
    </source>
</evidence>
<keyword evidence="3" id="KW-0677">Repeat</keyword>
<dbReference type="AlphaFoldDB" id="A0A9P6FXM8"/>
<evidence type="ECO:0000256" key="3">
    <source>
        <dbReference type="ARBA" id="ARBA00022737"/>
    </source>
</evidence>
<keyword evidence="7" id="KW-0539">Nucleus</keyword>